<dbReference type="HOGENOM" id="CLU_067890_2_1_10"/>
<dbReference type="Proteomes" id="UP000016630">
    <property type="component" value="Unassembled WGS sequence"/>
</dbReference>
<sequence length="178" mass="20057">MRRKDREMSREFGLEVINRAAYGVLSVVDSDGAPYALPLSIVRDGENLYFHSARAGHKVELFNHEPSATIVFVGRVEVPDVYTSEVLESLQEGDSRLSGSMLSRIFTTDFESAIVKGQVIRVADHEECVHALRLICEKYTPEKMDLFDKAVESGMPHTAIYRIKIDMITAKRKLVLPD</sequence>
<dbReference type="Pfam" id="PF12900">
    <property type="entry name" value="Pyridox_ox_2"/>
    <property type="match status" value="1"/>
</dbReference>
<dbReference type="InterPro" id="IPR024747">
    <property type="entry name" value="Pyridox_Oxase-rel"/>
</dbReference>
<evidence type="ECO:0000313" key="1">
    <source>
        <dbReference type="EMBL" id="ERJ66758.1"/>
    </source>
</evidence>
<dbReference type="SUPFAM" id="SSF50475">
    <property type="entry name" value="FMN-binding split barrel"/>
    <property type="match status" value="1"/>
</dbReference>
<dbReference type="SMR" id="A0A0E2LRJ3"/>
<organism evidence="1 2">
    <name type="scientific">Porphyromonas gingivalis F0570</name>
    <dbReference type="NCBI Taxonomy" id="1227271"/>
    <lineage>
        <taxon>Bacteria</taxon>
        <taxon>Pseudomonadati</taxon>
        <taxon>Bacteroidota</taxon>
        <taxon>Bacteroidia</taxon>
        <taxon>Bacteroidales</taxon>
        <taxon>Porphyromonadaceae</taxon>
        <taxon>Porphyromonas</taxon>
    </lineage>
</organism>
<accession>A0A0E2LRJ3</accession>
<protein>
    <submittedName>
        <fullName evidence="1">Pyridoxamine 5'-phosphate oxidase family protein</fullName>
    </submittedName>
</protein>
<dbReference type="PANTHER" id="PTHR34071">
    <property type="entry name" value="5-NITROIMIDAZOLE ANTIBIOTICS RESISTANCE PROTEIN, NIMA-FAMILY-RELATED PROTEIN-RELATED"/>
    <property type="match status" value="1"/>
</dbReference>
<gene>
    <name evidence="1" type="ORF">HMPREF1555_01004</name>
</gene>
<dbReference type="PANTHER" id="PTHR34071:SF2">
    <property type="entry name" value="FLAVIN-NUCLEOTIDE-BINDING PROTEIN"/>
    <property type="match status" value="1"/>
</dbReference>
<dbReference type="Gene3D" id="2.30.110.10">
    <property type="entry name" value="Electron Transport, Fmn-binding Protein, Chain A"/>
    <property type="match status" value="1"/>
</dbReference>
<dbReference type="InterPro" id="IPR012349">
    <property type="entry name" value="Split_barrel_FMN-bd"/>
</dbReference>
<dbReference type="PATRIC" id="fig|1227271.3.peg.874"/>
<dbReference type="EMBL" id="AWUW01000071">
    <property type="protein sequence ID" value="ERJ66758.1"/>
    <property type="molecule type" value="Genomic_DNA"/>
</dbReference>
<comment type="caution">
    <text evidence="1">The sequence shown here is derived from an EMBL/GenBank/DDBJ whole genome shotgun (WGS) entry which is preliminary data.</text>
</comment>
<proteinExistence type="predicted"/>
<dbReference type="AlphaFoldDB" id="A0A0E2LRJ3"/>
<name>A0A0E2LRJ3_PORGN</name>
<evidence type="ECO:0000313" key="2">
    <source>
        <dbReference type="Proteomes" id="UP000016630"/>
    </source>
</evidence>
<reference evidence="1 2" key="1">
    <citation type="submission" date="2013-06" db="EMBL/GenBank/DDBJ databases">
        <authorList>
            <person name="Weinstock G."/>
            <person name="Sodergren E."/>
            <person name="Lobos E.A."/>
            <person name="Fulton L."/>
            <person name="Fulton R."/>
            <person name="Courtney L."/>
            <person name="Fronick C."/>
            <person name="O'Laughlin M."/>
            <person name="Godfrey J."/>
            <person name="Wilson R.M."/>
            <person name="Miner T."/>
            <person name="Farmer C."/>
            <person name="Delehaunty K."/>
            <person name="Cordes M."/>
            <person name="Minx P."/>
            <person name="Tomlinson C."/>
            <person name="Chen J."/>
            <person name="Wollam A."/>
            <person name="Pepin K.H."/>
            <person name="Bhonagiri V."/>
            <person name="Zhang X."/>
            <person name="Warren W."/>
            <person name="Mitreva M."/>
            <person name="Mardis E.R."/>
            <person name="Wilson R.K."/>
        </authorList>
    </citation>
    <scope>NUCLEOTIDE SEQUENCE [LARGE SCALE GENOMIC DNA]</scope>
    <source>
        <strain evidence="1 2">F0570</strain>
    </source>
</reference>